<dbReference type="SUPFAM" id="SSF52980">
    <property type="entry name" value="Restriction endonuclease-like"/>
    <property type="match status" value="1"/>
</dbReference>
<keyword evidence="3" id="KW-0347">Helicase</keyword>
<feature type="domain" description="ERCC4" evidence="6">
    <location>
        <begin position="1461"/>
        <end position="1544"/>
    </location>
</feature>
<dbReference type="OrthoDB" id="6513042at2759"/>
<dbReference type="Gene3D" id="1.10.150.20">
    <property type="entry name" value="5' to 3' exonuclease, C-terminal subdomain"/>
    <property type="match status" value="1"/>
</dbReference>
<dbReference type="GO" id="GO:0043138">
    <property type="term" value="F:3'-5' DNA helicase activity"/>
    <property type="evidence" value="ECO:0007669"/>
    <property type="project" value="TreeGrafter"/>
</dbReference>
<dbReference type="GO" id="GO:0005524">
    <property type="term" value="F:ATP binding"/>
    <property type="evidence" value="ECO:0007669"/>
    <property type="project" value="UniProtKB-KW"/>
</dbReference>
<feature type="compositionally biased region" description="Basic residues" evidence="5">
    <location>
        <begin position="91"/>
        <end position="100"/>
    </location>
</feature>
<evidence type="ECO:0000256" key="1">
    <source>
        <dbReference type="ARBA" id="ARBA00022741"/>
    </source>
</evidence>
<dbReference type="InterPro" id="IPR011335">
    <property type="entry name" value="Restrct_endonuc-II-like"/>
</dbReference>
<feature type="region of interest" description="Disordered" evidence="5">
    <location>
        <begin position="51"/>
        <end position="106"/>
    </location>
</feature>
<evidence type="ECO:0000259" key="6">
    <source>
        <dbReference type="SMART" id="SM00891"/>
    </source>
</evidence>
<dbReference type="OMA" id="THANTSC"/>
<feature type="compositionally biased region" description="Basic and acidic residues" evidence="5">
    <location>
        <begin position="845"/>
        <end position="859"/>
    </location>
</feature>
<keyword evidence="1" id="KW-0547">Nucleotide-binding</keyword>
<sequence>MKMFLNEDDLIRCNRDQSGGIKQYCKPKYSTDKDKTERERKRYSDILPDIEVEEFDKSDDSTNELPQFESVGLKSDLNPELAKDNISKVMKSSKKKKRHRSSVERSVHFTEPLEIDDDFEDGGVLMKSNLQTSFKTLEKSPETPEKSESDNDVRMISPDSTPVKDSVDDIELPSRGRCYVKTPPPIEEVAAIFDKLGDTEVPYVNIVELVDKWHAEDEIVSTSHDARKITSKPKIYDKSRPKMSVCTSPMLLRNDNIRSSIPDLAQPKTSLSAVTNNDSTILQKFETSVQSRPKFNILSSVCIKDEDNEEFCDIIDSQEACDVPFKDISNNSDAELPSIKIRHRPSSISPKVLSESKSKHSSRNKMVSNLSVKTTVLDTQNIEEFDTEIDRATSSPLDINMCNSERTEVCKSTSLGTVKSMNNSVLKSTSPNNSVQKSTSPCVVKTSSSFVDAEMFNDSMFEKDLTLPPEFKSHHELDGTQFNLTQALSFLDKTDSSFRTQTEHKMPSNKCDTITEEGSSGDFSSSPVFGKSQNCIQRNLETADSQAFIPQDFEDNMTCEDFPENVSEREMSSAFEKHLSTNSDSKIILKSNHESSSDNSMLCNNQNSKVSPVFTSKTLDQNKIAQPTAMKSANESLADLFDDEIEMPQFDLGFDLEDDDDMIPPSPESNSFPHPSQNITAAKGKLNDSNGGDKGSGRQLSSLKKCPQNDNKVENVCTPTKLSSIEIGSPILDSAKKDESLSVFERIKLKNSPAMQSLSNFNKQNVVSDRVSLKCSTPLKDLCVNNHSTLKLPQSPLINQNNFESSFSILSPSSAKKPKFENDTMANNDRSNKKYFKRLPSQNIDNKDSSAEHSFEMSKQHSPQPEALKSDEDSQDDQDTKNILKQLITSTQGDQHSDDDLFEEDQDLDDFISNQREILDNIRKNNMGLNSDVIDEIETDTVRNDDVNDLNVSLKSRLSLKNNCTKISSTKTDEEDSFVINRRKRCRKIQSPEFKTPTKPARKKINPLNISSEEENEVNKILGLESLRHEEDSEDDFDTSDIRIQPKKDDKVSKLKKKKKRERGGKCMFIEDEADILDDDESTDESYDSDHQQLSGNFINDETQYDGCTQSHNQSVTKSIRLVHDLLQTSLQFLQSHNQSDMQAMYLKSVRSPINKGRYRLQYNYQHHDVYSQVPNQDENSEYLEDSFCVDNDYEDSLISPEEISVIEQKKKPKKKSKVQNLNEVKGKKRLRKMSQSSSDDEMRPVIPLTQNTASFNTSQPMTKIKKRAFFSSSEDEEQSTSKAVINSCEKSKFSNSVKRCSVDSKETNSVDKNNQDYIPKSKPNANVSSVTTKSVPCVEIPNFDLELEFLDDDMPPPPVEKTTPSTNLNQERCVFDQSSDTSKTCLSDQEKSKQERLEKQRKLQEKFKSRLEQQKASENQTVKTQENNVNGSNMSSTVISDSNIDDFIIESWPKKTAKLSILVDSREISGAQEIISNLRIKHNINVEVRQLSYCDYILSTRLAVDRQVWSEFSNGSNHSKVIERLQKMKELYDRCCLIIETDKIKTGDKTVRKQHRTKYVDQLICTVSQSDIRLLFTDSQEDTCNILVELCELESKKGLSITTPLSLNTNQQQMLKFYLSIPKVTYIQAVNFVFNFKNVSKFLNSSAKVLEINGKLSAARSTEIYNYINRKFDLQMLPTKR</sequence>
<evidence type="ECO:0000256" key="4">
    <source>
        <dbReference type="ARBA" id="ARBA00022840"/>
    </source>
</evidence>
<dbReference type="KEGG" id="lgi:LOTGIDRAFT_166235"/>
<dbReference type="GO" id="GO:0009378">
    <property type="term" value="F:four-way junction helicase activity"/>
    <property type="evidence" value="ECO:0007669"/>
    <property type="project" value="TreeGrafter"/>
</dbReference>
<dbReference type="CDD" id="cd20077">
    <property type="entry name" value="XPF_nuclease_FANCM"/>
    <property type="match status" value="1"/>
</dbReference>
<proteinExistence type="predicted"/>
<reference evidence="7 8" key="1">
    <citation type="journal article" date="2013" name="Nature">
        <title>Insights into bilaterian evolution from three spiralian genomes.</title>
        <authorList>
            <person name="Simakov O."/>
            <person name="Marletaz F."/>
            <person name="Cho S.J."/>
            <person name="Edsinger-Gonzales E."/>
            <person name="Havlak P."/>
            <person name="Hellsten U."/>
            <person name="Kuo D.H."/>
            <person name="Larsson T."/>
            <person name="Lv J."/>
            <person name="Arendt D."/>
            <person name="Savage R."/>
            <person name="Osoegawa K."/>
            <person name="de Jong P."/>
            <person name="Grimwood J."/>
            <person name="Chapman J.A."/>
            <person name="Shapiro H."/>
            <person name="Aerts A."/>
            <person name="Otillar R.P."/>
            <person name="Terry A.Y."/>
            <person name="Boore J.L."/>
            <person name="Grigoriev I.V."/>
            <person name="Lindberg D.R."/>
            <person name="Seaver E.C."/>
            <person name="Weisblat D.A."/>
            <person name="Putnam N.H."/>
            <person name="Rokhsar D.S."/>
        </authorList>
    </citation>
    <scope>NUCLEOTIDE SEQUENCE [LARGE SCALE GENOMIC DNA]</scope>
</reference>
<feature type="region of interest" description="Disordered" evidence="5">
    <location>
        <begin position="809"/>
        <end position="878"/>
    </location>
</feature>
<evidence type="ECO:0000256" key="3">
    <source>
        <dbReference type="ARBA" id="ARBA00022806"/>
    </source>
</evidence>
<feature type="region of interest" description="Disordered" evidence="5">
    <location>
        <begin position="1030"/>
        <end position="1057"/>
    </location>
</feature>
<feature type="region of interest" description="Disordered" evidence="5">
    <location>
        <begin position="1350"/>
        <end position="1437"/>
    </location>
</feature>
<dbReference type="RefSeq" id="XP_009061552.1">
    <property type="nucleotide sequence ID" value="XM_009063304.1"/>
</dbReference>
<accession>V4BFG0</accession>
<evidence type="ECO:0000256" key="5">
    <source>
        <dbReference type="SAM" id="MobiDB-lite"/>
    </source>
</evidence>
<dbReference type="CTD" id="20240289"/>
<dbReference type="GO" id="GO:0000400">
    <property type="term" value="F:four-way junction DNA binding"/>
    <property type="evidence" value="ECO:0007669"/>
    <property type="project" value="TreeGrafter"/>
</dbReference>
<dbReference type="GO" id="GO:0016787">
    <property type="term" value="F:hydrolase activity"/>
    <property type="evidence" value="ECO:0007669"/>
    <property type="project" value="UniProtKB-KW"/>
</dbReference>
<keyword evidence="8" id="KW-1185">Reference proteome</keyword>
<dbReference type="HOGENOM" id="CLU_241452_0_0_1"/>
<dbReference type="GO" id="GO:0036297">
    <property type="term" value="P:interstrand cross-link repair"/>
    <property type="evidence" value="ECO:0007669"/>
    <property type="project" value="TreeGrafter"/>
</dbReference>
<keyword evidence="4" id="KW-0067">ATP-binding</keyword>
<dbReference type="Gene3D" id="3.40.50.10130">
    <property type="match status" value="1"/>
</dbReference>
<gene>
    <name evidence="7" type="ORF">LOTGIDRAFT_166235</name>
</gene>
<feature type="compositionally biased region" description="Polar residues" evidence="5">
    <location>
        <begin position="1363"/>
        <end position="1388"/>
    </location>
</feature>
<dbReference type="InterPro" id="IPR006166">
    <property type="entry name" value="ERCC4_domain"/>
</dbReference>
<feature type="compositionally biased region" description="Polar residues" evidence="5">
    <location>
        <begin position="510"/>
        <end position="526"/>
    </location>
</feature>
<feature type="compositionally biased region" description="Polar residues" evidence="5">
    <location>
        <begin position="1417"/>
        <end position="1437"/>
    </location>
</feature>
<feature type="compositionally biased region" description="Basic and acidic residues" evidence="5">
    <location>
        <begin position="868"/>
        <end position="878"/>
    </location>
</feature>
<dbReference type="STRING" id="225164.V4BFG0"/>
<feature type="compositionally biased region" description="Basic and acidic residues" evidence="5">
    <location>
        <begin position="1389"/>
        <end position="1416"/>
    </location>
</feature>
<feature type="compositionally biased region" description="Basic and acidic residues" evidence="5">
    <location>
        <begin position="1040"/>
        <end position="1053"/>
    </location>
</feature>
<dbReference type="EMBL" id="KB202849">
    <property type="protein sequence ID" value="ESO87654.1"/>
    <property type="molecule type" value="Genomic_DNA"/>
</dbReference>
<dbReference type="Pfam" id="PF02732">
    <property type="entry name" value="ERCC4"/>
    <property type="match status" value="1"/>
</dbReference>
<dbReference type="GeneID" id="20240289"/>
<dbReference type="PANTHER" id="PTHR14025:SF20">
    <property type="entry name" value="FANCONI ANEMIA GROUP M PROTEIN"/>
    <property type="match status" value="1"/>
</dbReference>
<evidence type="ECO:0000313" key="8">
    <source>
        <dbReference type="Proteomes" id="UP000030746"/>
    </source>
</evidence>
<protein>
    <recommendedName>
        <fullName evidence="6">ERCC4 domain-containing protein</fullName>
    </recommendedName>
</protein>
<feature type="region of interest" description="Disordered" evidence="5">
    <location>
        <begin position="1300"/>
        <end position="1331"/>
    </location>
</feature>
<keyword evidence="2" id="KW-0378">Hydrolase</keyword>
<feature type="compositionally biased region" description="Basic and acidic residues" evidence="5">
    <location>
        <begin position="136"/>
        <end position="153"/>
    </location>
</feature>
<dbReference type="Proteomes" id="UP000030746">
    <property type="component" value="Unassembled WGS sequence"/>
</dbReference>
<feature type="region of interest" description="Disordered" evidence="5">
    <location>
        <begin position="654"/>
        <end position="710"/>
    </location>
</feature>
<feature type="compositionally biased region" description="Basic and acidic residues" evidence="5">
    <location>
        <begin position="1301"/>
        <end position="1310"/>
    </location>
</feature>
<feature type="region of interest" description="Disordered" evidence="5">
    <location>
        <begin position="499"/>
        <end position="526"/>
    </location>
</feature>
<dbReference type="GO" id="GO:0045003">
    <property type="term" value="P:double-strand break repair via synthesis-dependent strand annealing"/>
    <property type="evidence" value="ECO:0007669"/>
    <property type="project" value="TreeGrafter"/>
</dbReference>
<dbReference type="InterPro" id="IPR047418">
    <property type="entry name" value="XPF_nuclease_FANCM"/>
</dbReference>
<feature type="region of interest" description="Disordered" evidence="5">
    <location>
        <begin position="133"/>
        <end position="169"/>
    </location>
</feature>
<organism evidence="7 8">
    <name type="scientific">Lottia gigantea</name>
    <name type="common">Giant owl limpet</name>
    <dbReference type="NCBI Taxonomy" id="225164"/>
    <lineage>
        <taxon>Eukaryota</taxon>
        <taxon>Metazoa</taxon>
        <taxon>Spiralia</taxon>
        <taxon>Lophotrochozoa</taxon>
        <taxon>Mollusca</taxon>
        <taxon>Gastropoda</taxon>
        <taxon>Patellogastropoda</taxon>
        <taxon>Lottioidea</taxon>
        <taxon>Lottiidae</taxon>
        <taxon>Lottia</taxon>
    </lineage>
</organism>
<dbReference type="PANTHER" id="PTHR14025">
    <property type="entry name" value="FANCONI ANEMIA GROUP M FANCM FAMILY MEMBER"/>
    <property type="match status" value="1"/>
</dbReference>
<dbReference type="GO" id="GO:0004518">
    <property type="term" value="F:nuclease activity"/>
    <property type="evidence" value="ECO:0007669"/>
    <property type="project" value="InterPro"/>
</dbReference>
<evidence type="ECO:0000256" key="2">
    <source>
        <dbReference type="ARBA" id="ARBA00022801"/>
    </source>
</evidence>
<evidence type="ECO:0000313" key="7">
    <source>
        <dbReference type="EMBL" id="ESO87654.1"/>
    </source>
</evidence>
<dbReference type="SMART" id="SM00891">
    <property type="entry name" value="ERCC4"/>
    <property type="match status" value="1"/>
</dbReference>
<name>V4BFG0_LOTGI</name>
<feature type="compositionally biased region" description="Polar residues" evidence="5">
    <location>
        <begin position="668"/>
        <end position="680"/>
    </location>
</feature>